<keyword evidence="3" id="KW-1003">Cell membrane</keyword>
<dbReference type="PANTHER" id="PTHR43227">
    <property type="entry name" value="BLL4140 PROTEIN"/>
    <property type="match status" value="1"/>
</dbReference>
<dbReference type="CDD" id="cd06261">
    <property type="entry name" value="TM_PBP2"/>
    <property type="match status" value="1"/>
</dbReference>
<dbReference type="InterPro" id="IPR035906">
    <property type="entry name" value="MetI-like_sf"/>
</dbReference>
<evidence type="ECO:0000256" key="3">
    <source>
        <dbReference type="ARBA" id="ARBA00022475"/>
    </source>
</evidence>
<organism evidence="9 10">
    <name type="scientific">Paenibacillus allorhizoplanae</name>
    <dbReference type="NCBI Taxonomy" id="2905648"/>
    <lineage>
        <taxon>Bacteria</taxon>
        <taxon>Bacillati</taxon>
        <taxon>Bacillota</taxon>
        <taxon>Bacilli</taxon>
        <taxon>Bacillales</taxon>
        <taxon>Paenibacillaceae</taxon>
        <taxon>Paenibacillus</taxon>
    </lineage>
</organism>
<keyword evidence="6 7" id="KW-0472">Membrane</keyword>
<evidence type="ECO:0000256" key="7">
    <source>
        <dbReference type="RuleBase" id="RU363032"/>
    </source>
</evidence>
<evidence type="ECO:0000256" key="5">
    <source>
        <dbReference type="ARBA" id="ARBA00022989"/>
    </source>
</evidence>
<protein>
    <submittedName>
        <fullName evidence="9">Multiple-sugar transport system permease YteP</fullName>
    </submittedName>
</protein>
<name>A0ABN8FSV5_9BACL</name>
<comment type="caution">
    <text evidence="9">The sequence shown here is derived from an EMBL/GenBank/DDBJ whole genome shotgun (WGS) entry which is preliminary data.</text>
</comment>
<keyword evidence="10" id="KW-1185">Reference proteome</keyword>
<keyword evidence="2 7" id="KW-0813">Transport</keyword>
<comment type="similarity">
    <text evidence="7">Belongs to the binding-protein-dependent transport system permease family.</text>
</comment>
<gene>
    <name evidence="9" type="primary">yteP_5</name>
    <name evidence="9" type="ORF">PAECIP111891_00080</name>
</gene>
<dbReference type="EMBL" id="CAKMMW010000001">
    <property type="protein sequence ID" value="CAH1191734.1"/>
    <property type="molecule type" value="Genomic_DNA"/>
</dbReference>
<feature type="transmembrane region" description="Helical" evidence="7">
    <location>
        <begin position="153"/>
        <end position="175"/>
    </location>
</feature>
<dbReference type="InterPro" id="IPR000515">
    <property type="entry name" value="MetI-like"/>
</dbReference>
<comment type="subcellular location">
    <subcellularLocation>
        <location evidence="1 7">Cell membrane</location>
        <topology evidence="1 7">Multi-pass membrane protein</topology>
    </subcellularLocation>
</comment>
<evidence type="ECO:0000313" key="9">
    <source>
        <dbReference type="EMBL" id="CAH1191734.1"/>
    </source>
</evidence>
<dbReference type="SUPFAM" id="SSF161098">
    <property type="entry name" value="MetI-like"/>
    <property type="match status" value="1"/>
</dbReference>
<sequence length="377" mass="42470">MKPTNSTCVEEEMVFFFSYSRSYESTKTSNIPLIRIKTGDGTLSLERKYEGGGTLSETNTTKETVLPINKNVKKRYMRQLWIDVRKDWDLYLALLPGIAFLLLFKYTPMYGIIIAFKDFNIFDGMAASPWVGMKHFDKLISSASFLQVFQNTLLISVYKILFLFPLPIIIAILLNELKNMAFKRSVQTVVYLPHFLSWVIVSGLFIDLLSTNGGIVNKIIVSMGGEPIRFFLDSQIFRSVLIGTSGWKETGWNTIIYLAALASIDPGLYEAAKIDGANKWKQIVHITLPGLIPIILLMFILRLGYVLEAGTEQILVMYNPSVYNVADVIGTYVYRIGLGEQDYSFSTAVGVFESVVAFILILTGNGLARKFFGRGIW</sequence>
<dbReference type="PANTHER" id="PTHR43227:SF11">
    <property type="entry name" value="BLL4140 PROTEIN"/>
    <property type="match status" value="1"/>
</dbReference>
<dbReference type="Proteomes" id="UP000838821">
    <property type="component" value="Unassembled WGS sequence"/>
</dbReference>
<evidence type="ECO:0000256" key="6">
    <source>
        <dbReference type="ARBA" id="ARBA00023136"/>
    </source>
</evidence>
<evidence type="ECO:0000256" key="1">
    <source>
        <dbReference type="ARBA" id="ARBA00004651"/>
    </source>
</evidence>
<feature type="domain" description="ABC transmembrane type-1" evidence="8">
    <location>
        <begin position="149"/>
        <end position="364"/>
    </location>
</feature>
<dbReference type="Gene3D" id="1.10.3720.10">
    <property type="entry name" value="MetI-like"/>
    <property type="match status" value="1"/>
</dbReference>
<dbReference type="Pfam" id="PF00528">
    <property type="entry name" value="BPD_transp_1"/>
    <property type="match status" value="1"/>
</dbReference>
<keyword evidence="4 7" id="KW-0812">Transmembrane</keyword>
<feature type="transmembrane region" description="Helical" evidence="7">
    <location>
        <begin position="283"/>
        <end position="307"/>
    </location>
</feature>
<dbReference type="InterPro" id="IPR050809">
    <property type="entry name" value="UgpAE/MalFG_permease"/>
</dbReference>
<feature type="transmembrane region" description="Helical" evidence="7">
    <location>
        <begin position="88"/>
        <end position="104"/>
    </location>
</feature>
<evidence type="ECO:0000256" key="2">
    <source>
        <dbReference type="ARBA" id="ARBA00022448"/>
    </source>
</evidence>
<evidence type="ECO:0000259" key="8">
    <source>
        <dbReference type="PROSITE" id="PS50928"/>
    </source>
</evidence>
<reference evidence="9" key="1">
    <citation type="submission" date="2022-01" db="EMBL/GenBank/DDBJ databases">
        <authorList>
            <person name="Criscuolo A."/>
        </authorList>
    </citation>
    <scope>NUCLEOTIDE SEQUENCE</scope>
    <source>
        <strain evidence="9">CIP111891</strain>
    </source>
</reference>
<feature type="transmembrane region" description="Helical" evidence="7">
    <location>
        <begin position="343"/>
        <end position="368"/>
    </location>
</feature>
<feature type="transmembrane region" description="Helical" evidence="7">
    <location>
        <begin position="195"/>
        <end position="216"/>
    </location>
</feature>
<accession>A0ABN8FSV5</accession>
<keyword evidence="5 7" id="KW-1133">Transmembrane helix</keyword>
<proteinExistence type="inferred from homology"/>
<dbReference type="PROSITE" id="PS50928">
    <property type="entry name" value="ABC_TM1"/>
    <property type="match status" value="1"/>
</dbReference>
<evidence type="ECO:0000313" key="10">
    <source>
        <dbReference type="Proteomes" id="UP000838821"/>
    </source>
</evidence>
<evidence type="ECO:0000256" key="4">
    <source>
        <dbReference type="ARBA" id="ARBA00022692"/>
    </source>
</evidence>